<dbReference type="AlphaFoldDB" id="A0AAV5WWB2"/>
<evidence type="ECO:0000313" key="2">
    <source>
        <dbReference type="Proteomes" id="UP001432322"/>
    </source>
</evidence>
<name>A0AAV5WWB2_9BILA</name>
<keyword evidence="2" id="KW-1185">Reference proteome</keyword>
<accession>A0AAV5WWB2</accession>
<comment type="caution">
    <text evidence="1">The sequence shown here is derived from an EMBL/GenBank/DDBJ whole genome shotgun (WGS) entry which is preliminary data.</text>
</comment>
<protein>
    <submittedName>
        <fullName evidence="1">Uncharacterized protein</fullName>
    </submittedName>
</protein>
<feature type="non-terminal residue" evidence="1">
    <location>
        <position position="1"/>
    </location>
</feature>
<feature type="non-terminal residue" evidence="1">
    <location>
        <position position="225"/>
    </location>
</feature>
<dbReference type="Proteomes" id="UP001432322">
    <property type="component" value="Unassembled WGS sequence"/>
</dbReference>
<reference evidence="1" key="1">
    <citation type="submission" date="2023-10" db="EMBL/GenBank/DDBJ databases">
        <title>Genome assembly of Pristionchus species.</title>
        <authorList>
            <person name="Yoshida K."/>
            <person name="Sommer R.J."/>
        </authorList>
    </citation>
    <scope>NUCLEOTIDE SEQUENCE</scope>
    <source>
        <strain evidence="1">RS5133</strain>
    </source>
</reference>
<sequence>LSSSEELRQDVAEVGNGRGALALGPVRVVEKNKRGQSVDESLLVKICLHGVLVFVIEDTQISHETDDRKSRPVGEDNVFVLATLLIDRSNHNYLIWAGIVLEVDICDIVVDQAVSKRGFISSILVLRSEFVDERETRLRARCRLCGWEKLGCRAEFLVNRGSVDGPEILAVQSVHIHYRLREETGQIVACSRNIANNVLEEAGRSLSNKRCVSWQASASSRQRTD</sequence>
<evidence type="ECO:0000313" key="1">
    <source>
        <dbReference type="EMBL" id="GMT36661.1"/>
    </source>
</evidence>
<organism evidence="1 2">
    <name type="scientific">Pristionchus fissidentatus</name>
    <dbReference type="NCBI Taxonomy" id="1538716"/>
    <lineage>
        <taxon>Eukaryota</taxon>
        <taxon>Metazoa</taxon>
        <taxon>Ecdysozoa</taxon>
        <taxon>Nematoda</taxon>
        <taxon>Chromadorea</taxon>
        <taxon>Rhabditida</taxon>
        <taxon>Rhabditina</taxon>
        <taxon>Diplogasteromorpha</taxon>
        <taxon>Diplogasteroidea</taxon>
        <taxon>Neodiplogasteridae</taxon>
        <taxon>Pristionchus</taxon>
    </lineage>
</organism>
<gene>
    <name evidence="1" type="ORF">PFISCL1PPCAC_27958</name>
</gene>
<proteinExistence type="predicted"/>
<dbReference type="EMBL" id="BTSY01000007">
    <property type="protein sequence ID" value="GMT36661.1"/>
    <property type="molecule type" value="Genomic_DNA"/>
</dbReference>